<feature type="domain" description="Reverse transcriptase Ty1/copia-type" evidence="2">
    <location>
        <begin position="195"/>
        <end position="259"/>
    </location>
</feature>
<protein>
    <submittedName>
        <fullName evidence="3">Transposable element protein</fullName>
    </submittedName>
</protein>
<evidence type="ECO:0000313" key="3">
    <source>
        <dbReference type="EMBL" id="BBN70351.1"/>
    </source>
</evidence>
<feature type="non-terminal residue" evidence="3">
    <location>
        <position position="1"/>
    </location>
</feature>
<sequence length="496" mass="55445">PSVSISSPSPYSSSPPVPVNVPIVTPPPPPAHPSPVHTRSKFEIVKPNPKYHANFSTRYPVPHAFSALGTWTLVPSSPLLNTVGCKCVFRIKRCSDGTIERYKARLVAKGFHQQSGIDYFDTFSHVVMPTIIRTMLCLAISFGWPLRQLDVKNAFLHGSLSEDVYMWQPPGFADLHRPNHVCKLNKAIYGLNNSSHLIAFLRTLGTEFDIKDLGHLNYFLGVEVHYHPTSIHLTQNKYTIDLLKRSNLLDCKPVSTPMTSKGTLSRTHGTLLADPTPYRQMVGALQYLSITRLDISYAVQHVSQFMGSPGDVHFEAVKQILSYLKGTLGVGLPVRRSPNCSFLVAYSDADWASCPDTRRSTIGYCVFLGPNLISWSAKKRPTVSRSSAEAEYRARAYACADTLWIQGLLAELRCPLTRLVLLHCDNLFATYLAANPFFHARTKHIDIDYHFVRERVASGSHKVQFIPSHLQLADVFTKGLPTDRFARLVSKLVTYL</sequence>
<proteinExistence type="predicted"/>
<feature type="non-terminal residue" evidence="3">
    <location>
        <position position="496"/>
    </location>
</feature>
<dbReference type="PANTHER" id="PTHR11439">
    <property type="entry name" value="GAG-POL-RELATED RETROTRANSPOSON"/>
    <property type="match status" value="1"/>
</dbReference>
<feature type="region of interest" description="Disordered" evidence="1">
    <location>
        <begin position="1"/>
        <end position="37"/>
    </location>
</feature>
<feature type="domain" description="Reverse transcriptase Ty1/copia-type" evidence="2">
    <location>
        <begin position="70"/>
        <end position="194"/>
    </location>
</feature>
<gene>
    <name evidence="3" type="ORF">Prudu_1461S000200</name>
</gene>
<organism evidence="3">
    <name type="scientific">Prunus dulcis</name>
    <name type="common">Almond</name>
    <name type="synonym">Amygdalus dulcis</name>
    <dbReference type="NCBI Taxonomy" id="3755"/>
    <lineage>
        <taxon>Eukaryota</taxon>
        <taxon>Viridiplantae</taxon>
        <taxon>Streptophyta</taxon>
        <taxon>Embryophyta</taxon>
        <taxon>Tracheophyta</taxon>
        <taxon>Spermatophyta</taxon>
        <taxon>Magnoliopsida</taxon>
        <taxon>eudicotyledons</taxon>
        <taxon>Gunneridae</taxon>
        <taxon>Pentapetalae</taxon>
        <taxon>rosids</taxon>
        <taxon>fabids</taxon>
        <taxon>Rosales</taxon>
        <taxon>Rosaceae</taxon>
        <taxon>Amygdaloideae</taxon>
        <taxon>Amygdaleae</taxon>
        <taxon>Prunus</taxon>
    </lineage>
</organism>
<accession>A0A5H2Y530</accession>
<dbReference type="AlphaFoldDB" id="A0A5H2Y530"/>
<dbReference type="CDD" id="cd09272">
    <property type="entry name" value="RNase_HI_RT_Ty1"/>
    <property type="match status" value="1"/>
</dbReference>
<feature type="compositionally biased region" description="Low complexity" evidence="1">
    <location>
        <begin position="1"/>
        <end position="12"/>
    </location>
</feature>
<dbReference type="InterPro" id="IPR043502">
    <property type="entry name" value="DNA/RNA_pol_sf"/>
</dbReference>
<dbReference type="PANTHER" id="PTHR11439:SF524">
    <property type="entry name" value="RNA-DIRECTED DNA POLYMERASE, PROTEIN KINASE RLK-PELLE-DLSV FAMILY"/>
    <property type="match status" value="1"/>
</dbReference>
<reference evidence="3" key="1">
    <citation type="journal article" date="2019" name="Science">
        <title>Mutation of a bHLH transcription factor allowed almond domestication.</title>
        <authorList>
            <person name="Sanchez-Perez R."/>
            <person name="Pavan S."/>
            <person name="Mazzeo R."/>
            <person name="Moldovan C."/>
            <person name="Aiese Cigliano R."/>
            <person name="Del Cueto J."/>
            <person name="Ricciardi F."/>
            <person name="Lotti C."/>
            <person name="Ricciardi L."/>
            <person name="Dicenta F."/>
            <person name="Lopez-Marques R.L."/>
            <person name="Lindberg Moller B."/>
        </authorList>
    </citation>
    <scope>NUCLEOTIDE SEQUENCE</scope>
</reference>
<name>A0A5H2Y530_PRUDU</name>
<dbReference type="InterPro" id="IPR013103">
    <property type="entry name" value="RVT_2"/>
</dbReference>
<feature type="compositionally biased region" description="Pro residues" evidence="1">
    <location>
        <begin position="13"/>
        <end position="33"/>
    </location>
</feature>
<dbReference type="Pfam" id="PF07727">
    <property type="entry name" value="RVT_2"/>
    <property type="match status" value="2"/>
</dbReference>
<dbReference type="EMBL" id="AP021798">
    <property type="protein sequence ID" value="BBN70351.1"/>
    <property type="molecule type" value="Genomic_DNA"/>
</dbReference>
<evidence type="ECO:0000256" key="1">
    <source>
        <dbReference type="SAM" id="MobiDB-lite"/>
    </source>
</evidence>
<dbReference type="SUPFAM" id="SSF56672">
    <property type="entry name" value="DNA/RNA polymerases"/>
    <property type="match status" value="1"/>
</dbReference>
<evidence type="ECO:0000259" key="2">
    <source>
        <dbReference type="Pfam" id="PF07727"/>
    </source>
</evidence>